<proteinExistence type="inferred from homology"/>
<dbReference type="InterPro" id="IPR001611">
    <property type="entry name" value="Leu-rich_rpt"/>
</dbReference>
<dbReference type="Gene3D" id="3.80.10.10">
    <property type="entry name" value="Ribonuclease Inhibitor"/>
    <property type="match status" value="1"/>
</dbReference>
<dbReference type="PANTHER" id="PTHR45973">
    <property type="entry name" value="PROTEIN PHOSPHATASE 1 REGULATORY SUBUNIT SDS22-RELATED"/>
    <property type="match status" value="1"/>
</dbReference>
<evidence type="ECO:0000256" key="13">
    <source>
        <dbReference type="ARBA" id="ARBA00040950"/>
    </source>
</evidence>
<keyword evidence="7" id="KW-0175">Coiled coil</keyword>
<dbReference type="AlphaFoldDB" id="A0A8X6LEI5"/>
<sequence>MGNKLSTSQIPVIMTKTYVEEKFVHDLAVVEGLNISELKRLVKMDGIESSLVLSLQFEHQRLLNIGNIWKFSLLTKLEIANNFIDEIEGLDSLSRLRHLDLSFNCIKVIEGLDGLKSLRYLNLSSNEISLLENMENLKKLETFLVRHNNIKSFGNVYYLAQFINLYCLGLGENPVMQEPNVRHHVIAVLPQLKFLDFLLVTEAELQEALFVHPTDRETDDSFMSRNKNINYQSTEDFSYLWDINVPDKEAFVEGLASGCGFQILLENDKNFCLLHSYPPASPVAENHRKDLGKLFDKWHAKGRSYYEQMQAEKGNFVRVILDVLNFTVSVSDEEEYSYVAFKEEIPKKLCLIYQKHIASEQKDQEVDKLKEKCYEKLHVTHRNLMNSLCMCFDLIFELVNTFEIEISSIIQKYLQDVHELFQEIMKIDELYILQLKEFYFRLFNTGSIYDMEVKDHTGKKIELDPIFKQLLTKKEFVDMALKMALTIHSALLQKKVKKLKISLENYKKDTLNSVLENDVLVKQNEQIRNIVAFSNKQKYIIDKFFANHITFKHYLGYN</sequence>
<dbReference type="Proteomes" id="UP000887116">
    <property type="component" value="Unassembled WGS sequence"/>
</dbReference>
<evidence type="ECO:0000256" key="11">
    <source>
        <dbReference type="ARBA" id="ARBA00024433"/>
    </source>
</evidence>
<keyword evidence="3" id="KW-0963">Cytoplasm</keyword>
<dbReference type="EMBL" id="BMAO01036075">
    <property type="protein sequence ID" value="GFR07901.1"/>
    <property type="molecule type" value="Genomic_DNA"/>
</dbReference>
<organism evidence="14 15">
    <name type="scientific">Trichonephila clavata</name>
    <name type="common">Joro spider</name>
    <name type="synonym">Nephila clavata</name>
    <dbReference type="NCBI Taxonomy" id="2740835"/>
    <lineage>
        <taxon>Eukaryota</taxon>
        <taxon>Metazoa</taxon>
        <taxon>Ecdysozoa</taxon>
        <taxon>Arthropoda</taxon>
        <taxon>Chelicerata</taxon>
        <taxon>Arachnida</taxon>
        <taxon>Araneae</taxon>
        <taxon>Araneomorphae</taxon>
        <taxon>Entelegynae</taxon>
        <taxon>Araneoidea</taxon>
        <taxon>Nephilidae</taxon>
        <taxon>Trichonephila</taxon>
    </lineage>
</organism>
<evidence type="ECO:0000256" key="1">
    <source>
        <dbReference type="ARBA" id="ARBA00003843"/>
    </source>
</evidence>
<gene>
    <name evidence="14" type="primary">AVEN_245850_1</name>
    <name evidence="14" type="ORF">TNCT_346011</name>
</gene>
<dbReference type="PROSITE" id="PS51450">
    <property type="entry name" value="LRR"/>
    <property type="match status" value="3"/>
</dbReference>
<dbReference type="Pfam" id="PF14580">
    <property type="entry name" value="LRR_9"/>
    <property type="match status" value="1"/>
</dbReference>
<keyword evidence="6" id="KW-0282">Flagellum</keyword>
<comment type="function">
    <text evidence="1">Cilium-specific protein required for cilia structures.</text>
</comment>
<keyword evidence="4" id="KW-0433">Leucine-rich repeat</keyword>
<dbReference type="InterPro" id="IPR050576">
    <property type="entry name" value="Cilia_flagella_integrity"/>
</dbReference>
<evidence type="ECO:0000256" key="6">
    <source>
        <dbReference type="ARBA" id="ARBA00022846"/>
    </source>
</evidence>
<keyword evidence="10" id="KW-0966">Cell projection</keyword>
<comment type="caution">
    <text evidence="14">The sequence shown here is derived from an EMBL/GenBank/DDBJ whole genome shotgun (WGS) entry which is preliminary data.</text>
</comment>
<dbReference type="InterPro" id="IPR032675">
    <property type="entry name" value="LRR_dom_sf"/>
</dbReference>
<name>A0A8X6LEI5_TRICU</name>
<evidence type="ECO:0000256" key="10">
    <source>
        <dbReference type="ARBA" id="ARBA00023273"/>
    </source>
</evidence>
<keyword evidence="8" id="KW-0969">Cilium</keyword>
<evidence type="ECO:0000256" key="12">
    <source>
        <dbReference type="ARBA" id="ARBA00038378"/>
    </source>
</evidence>
<evidence type="ECO:0000313" key="15">
    <source>
        <dbReference type="Proteomes" id="UP000887116"/>
    </source>
</evidence>
<keyword evidence="15" id="KW-1185">Reference proteome</keyword>
<evidence type="ECO:0000256" key="3">
    <source>
        <dbReference type="ARBA" id="ARBA00022490"/>
    </source>
</evidence>
<dbReference type="PANTHER" id="PTHR45973:SF12">
    <property type="entry name" value="DYNEIN REGULATORY COMPLEX SUBUNIT 3"/>
    <property type="match status" value="1"/>
</dbReference>
<evidence type="ECO:0000256" key="7">
    <source>
        <dbReference type="ARBA" id="ARBA00023054"/>
    </source>
</evidence>
<keyword evidence="9" id="KW-0206">Cytoskeleton</keyword>
<comment type="subcellular location">
    <subcellularLocation>
        <location evidence="2">Cytoplasm</location>
        <location evidence="2">Cytoskeleton</location>
        <location evidence="2">Flagellum axoneme</location>
    </subcellularLocation>
</comment>
<evidence type="ECO:0000256" key="9">
    <source>
        <dbReference type="ARBA" id="ARBA00023212"/>
    </source>
</evidence>
<protein>
    <recommendedName>
        <fullName evidence="11">Dynein axonemal assembly factor 1 homolog</fullName>
    </recommendedName>
    <alternativeName>
        <fullName evidence="13">Dynein regulatory complex subunit 3</fullName>
    </alternativeName>
</protein>
<dbReference type="SMART" id="SM00365">
    <property type="entry name" value="LRR_SD22"/>
    <property type="match status" value="4"/>
</dbReference>
<evidence type="ECO:0000256" key="4">
    <source>
        <dbReference type="ARBA" id="ARBA00022614"/>
    </source>
</evidence>
<evidence type="ECO:0000313" key="14">
    <source>
        <dbReference type="EMBL" id="GFR07901.1"/>
    </source>
</evidence>
<evidence type="ECO:0000256" key="5">
    <source>
        <dbReference type="ARBA" id="ARBA00022737"/>
    </source>
</evidence>
<accession>A0A8X6LEI5</accession>
<dbReference type="GO" id="GO:0005929">
    <property type="term" value="C:cilium"/>
    <property type="evidence" value="ECO:0007669"/>
    <property type="project" value="TreeGrafter"/>
</dbReference>
<evidence type="ECO:0000256" key="2">
    <source>
        <dbReference type="ARBA" id="ARBA00004611"/>
    </source>
</evidence>
<comment type="similarity">
    <text evidence="12">Belongs to the DRC3 family.</text>
</comment>
<reference evidence="14" key="1">
    <citation type="submission" date="2020-07" db="EMBL/GenBank/DDBJ databases">
        <title>Multicomponent nature underlies the extraordinary mechanical properties of spider dragline silk.</title>
        <authorList>
            <person name="Kono N."/>
            <person name="Nakamura H."/>
            <person name="Mori M."/>
            <person name="Yoshida Y."/>
            <person name="Ohtoshi R."/>
            <person name="Malay A.D."/>
            <person name="Moran D.A.P."/>
            <person name="Tomita M."/>
            <person name="Numata K."/>
            <person name="Arakawa K."/>
        </authorList>
    </citation>
    <scope>NUCLEOTIDE SEQUENCE</scope>
</reference>
<dbReference type="SUPFAM" id="SSF52075">
    <property type="entry name" value="Outer arm dynein light chain 1"/>
    <property type="match status" value="1"/>
</dbReference>
<dbReference type="OrthoDB" id="27917at2759"/>
<keyword evidence="5" id="KW-0677">Repeat</keyword>
<evidence type="ECO:0000256" key="8">
    <source>
        <dbReference type="ARBA" id="ARBA00023069"/>
    </source>
</evidence>